<dbReference type="Proteomes" id="UP000070659">
    <property type="component" value="Unassembled WGS sequence"/>
</dbReference>
<dbReference type="SUPFAM" id="SSF50939">
    <property type="entry name" value="Sialidases"/>
    <property type="match status" value="2"/>
</dbReference>
<sequence>MAESTGPGGMYPNAPSQVPGQPYGAGYVQPGIHTGDGPQHRLSEAGADRDSGWSGLGAGQPKRRPKWPWIAAGALLLVAVTGGGAWLIARGEEENEDVGGQAVAAAEPLAVPAVAPADSETLELAAVAAHGKDVIAVGHDDGGNRQRPIFLVSHDAGTTWRLAAVEAGAPLGDRVNGVVHAGFGWLAIGGGPDGPVQWLSQDGDTWTRIPDKSAFRLTDELAGVVRTSAGYLMAGTHGGSLPGDARSRAVLWTSADGRSWRRVEGADTGPLNAGDASRIDSIAARGDVVVLTGSVGRPGSKGGRSAVIWRSVDGGRSWQEVVLPPDLHDKVLAEPMAGVVATADGFLAVGGTRGSYTTLRSVDGEVWQAGPSAQPRIFGQPSQPRRLVRGEGKLVAVASVPGTDSTTDSRIDVLATAGADGQGWAPAQLGSDLQGKQADLRLNAVAAAEGGVVAVGWLEERPTPDIRRRTPVMYRMPYGGSLTRVDLNAVEGLASGTVVPLDGASDGEAVLVGAANGDPAIWVSQNGRSWSRITTSAVPQGPGSQELTAVAKGRLGWLAVGVAWPGRTTAFAVSSPDGKEWQPLPSSELPFPRRSRTDKPFIPTAVTGGDFGYVVVGAVDEGGFTSAAVWYSKDLRLWGESKAAQIAVGGADDLKGVKGVSRAIYDITYNAKGFVAVGAADDPNAPAGKRTRPAVWTSRNSAAWTLRQLPLPAGAEQAELRSVVADGAQFTALGQAVRKGSDGVDVSFPFIAASVDNGANWTVVTLPMPEKAGHDTPATGHALVKTDKGYAVVGSIGRKGSTDAALWGSKLGSDSWLVMPVEGGGLTGPGAQELLAAVPVGAELVALGYSADARTSAPTLWVTQPPS</sequence>
<dbReference type="EMBL" id="JYIJ01000013">
    <property type="protein sequence ID" value="KWX04950.1"/>
    <property type="molecule type" value="Genomic_DNA"/>
</dbReference>
<feature type="transmembrane region" description="Helical" evidence="2">
    <location>
        <begin position="69"/>
        <end position="89"/>
    </location>
</feature>
<protein>
    <submittedName>
        <fullName evidence="3">Uncharacterized protein</fullName>
    </submittedName>
</protein>
<dbReference type="AlphaFoldDB" id="A0A132N4S1"/>
<gene>
    <name evidence="3" type="ORF">TH66_03925</name>
</gene>
<keyword evidence="2" id="KW-0472">Membrane</keyword>
<dbReference type="CDD" id="cd15482">
    <property type="entry name" value="Sialidase_non-viral"/>
    <property type="match status" value="1"/>
</dbReference>
<dbReference type="Gene3D" id="2.130.10.10">
    <property type="entry name" value="YVTN repeat-like/Quinoprotein amine dehydrogenase"/>
    <property type="match status" value="1"/>
</dbReference>
<keyword evidence="2" id="KW-0812">Transmembrane</keyword>
<proteinExistence type="predicted"/>
<evidence type="ECO:0000256" key="1">
    <source>
        <dbReference type="SAM" id="MobiDB-lite"/>
    </source>
</evidence>
<accession>A0A132N4S1</accession>
<dbReference type="InterPro" id="IPR036278">
    <property type="entry name" value="Sialidase_sf"/>
</dbReference>
<reference evidence="3 4" key="1">
    <citation type="submission" date="2015-02" db="EMBL/GenBank/DDBJ databases">
        <title>Physiological reanalysis, assessment of diazotrophy, and genome sequences of multiple isolates of Streptomyces thermoautotrophicus.</title>
        <authorList>
            <person name="MacKellar D.C."/>
            <person name="Lieber L."/>
            <person name="Norman J."/>
            <person name="Bolger A."/>
            <person name="Tobin C."/>
            <person name="Murray J.W."/>
            <person name="Prell J."/>
        </authorList>
    </citation>
    <scope>NUCLEOTIDE SEQUENCE [LARGE SCALE GENOMIC DNA]</scope>
    <source>
        <strain evidence="3 4">UBT1</strain>
    </source>
</reference>
<organism evidence="3 4">
    <name type="scientific">Carbonactinospora thermoautotrophica</name>
    <dbReference type="NCBI Taxonomy" id="1469144"/>
    <lineage>
        <taxon>Bacteria</taxon>
        <taxon>Bacillati</taxon>
        <taxon>Actinomycetota</taxon>
        <taxon>Actinomycetes</taxon>
        <taxon>Kitasatosporales</taxon>
        <taxon>Carbonactinosporaceae</taxon>
        <taxon>Carbonactinospora</taxon>
    </lineage>
</organism>
<name>A0A132N4S1_9ACTN</name>
<keyword evidence="2" id="KW-1133">Transmembrane helix</keyword>
<evidence type="ECO:0000256" key="2">
    <source>
        <dbReference type="SAM" id="Phobius"/>
    </source>
</evidence>
<dbReference type="OrthoDB" id="3286540at2"/>
<feature type="compositionally biased region" description="Basic and acidic residues" evidence="1">
    <location>
        <begin position="38"/>
        <end position="51"/>
    </location>
</feature>
<evidence type="ECO:0000313" key="3">
    <source>
        <dbReference type="EMBL" id="KWX04950.1"/>
    </source>
</evidence>
<comment type="caution">
    <text evidence="3">The sequence shown here is derived from an EMBL/GenBank/DDBJ whole genome shotgun (WGS) entry which is preliminary data.</text>
</comment>
<dbReference type="PATRIC" id="fig|1469144.8.peg.4399"/>
<feature type="region of interest" description="Disordered" evidence="1">
    <location>
        <begin position="1"/>
        <end position="64"/>
    </location>
</feature>
<evidence type="ECO:0000313" key="4">
    <source>
        <dbReference type="Proteomes" id="UP000070659"/>
    </source>
</evidence>
<dbReference type="RefSeq" id="WP_066884511.1">
    <property type="nucleotide sequence ID" value="NZ_JYIJ01000013.1"/>
</dbReference>
<dbReference type="InterPro" id="IPR015943">
    <property type="entry name" value="WD40/YVTN_repeat-like_dom_sf"/>
</dbReference>
<feature type="region of interest" description="Disordered" evidence="1">
    <location>
        <begin position="574"/>
        <end position="596"/>
    </location>
</feature>